<accession>A0A0E9TB34</accession>
<sequence>MLFFIGQCPFASCFNQVHCVANGVFRFLILTASLSWGLPACSPVSVAWTCVEEGRVAHV</sequence>
<dbReference type="EMBL" id="GBXM01057776">
    <property type="protein sequence ID" value="JAH50801.1"/>
    <property type="molecule type" value="Transcribed_RNA"/>
</dbReference>
<dbReference type="AlphaFoldDB" id="A0A0E9TB34"/>
<protein>
    <submittedName>
        <fullName evidence="1">Uncharacterized protein</fullName>
    </submittedName>
</protein>
<name>A0A0E9TB34_ANGAN</name>
<organism evidence="1">
    <name type="scientific">Anguilla anguilla</name>
    <name type="common">European freshwater eel</name>
    <name type="synonym">Muraena anguilla</name>
    <dbReference type="NCBI Taxonomy" id="7936"/>
    <lineage>
        <taxon>Eukaryota</taxon>
        <taxon>Metazoa</taxon>
        <taxon>Chordata</taxon>
        <taxon>Craniata</taxon>
        <taxon>Vertebrata</taxon>
        <taxon>Euteleostomi</taxon>
        <taxon>Actinopterygii</taxon>
        <taxon>Neopterygii</taxon>
        <taxon>Teleostei</taxon>
        <taxon>Anguilliformes</taxon>
        <taxon>Anguillidae</taxon>
        <taxon>Anguilla</taxon>
    </lineage>
</organism>
<reference evidence="1" key="2">
    <citation type="journal article" date="2015" name="Fish Shellfish Immunol.">
        <title>Early steps in the European eel (Anguilla anguilla)-Vibrio vulnificus interaction in the gills: Role of the RtxA13 toxin.</title>
        <authorList>
            <person name="Callol A."/>
            <person name="Pajuelo D."/>
            <person name="Ebbesson L."/>
            <person name="Teles M."/>
            <person name="MacKenzie S."/>
            <person name="Amaro C."/>
        </authorList>
    </citation>
    <scope>NUCLEOTIDE SEQUENCE</scope>
</reference>
<reference evidence="1" key="1">
    <citation type="submission" date="2014-11" db="EMBL/GenBank/DDBJ databases">
        <authorList>
            <person name="Amaro Gonzalez C."/>
        </authorList>
    </citation>
    <scope>NUCLEOTIDE SEQUENCE</scope>
</reference>
<proteinExistence type="predicted"/>
<evidence type="ECO:0000313" key="1">
    <source>
        <dbReference type="EMBL" id="JAH50801.1"/>
    </source>
</evidence>